<organism evidence="2 3">
    <name type="scientific">Streptomyces aureus</name>
    <dbReference type="NCBI Taxonomy" id="193461"/>
    <lineage>
        <taxon>Bacteria</taxon>
        <taxon>Bacillati</taxon>
        <taxon>Actinomycetota</taxon>
        <taxon>Actinomycetes</taxon>
        <taxon>Kitasatosporales</taxon>
        <taxon>Streptomycetaceae</taxon>
        <taxon>Streptomyces</taxon>
    </lineage>
</organism>
<dbReference type="RefSeq" id="WP_372560831.1">
    <property type="nucleotide sequence ID" value="NZ_JBGOSP010000001.1"/>
</dbReference>
<dbReference type="SUPFAM" id="SSF52540">
    <property type="entry name" value="P-loop containing nucleoside triphosphate hydrolases"/>
    <property type="match status" value="1"/>
</dbReference>
<accession>A0ABV4S8G7</accession>
<dbReference type="PANTHER" id="PTHR43394">
    <property type="entry name" value="ATP-DEPENDENT PERMEASE MDL1, MITOCHONDRIAL"/>
    <property type="match status" value="1"/>
</dbReference>
<gene>
    <name evidence="2" type="ORF">ACEG43_00675</name>
</gene>
<name>A0ABV4S8G7_9ACTN</name>
<dbReference type="InterPro" id="IPR039421">
    <property type="entry name" value="Type_1_exporter"/>
</dbReference>
<protein>
    <recommendedName>
        <fullName evidence="4">ABC transporter ATP-binding protein</fullName>
    </recommendedName>
</protein>
<dbReference type="Gene3D" id="3.40.50.300">
    <property type="entry name" value="P-loop containing nucleotide triphosphate hydrolases"/>
    <property type="match status" value="1"/>
</dbReference>
<dbReference type="EMBL" id="JBGOSP010000001">
    <property type="protein sequence ID" value="MFA3834705.1"/>
    <property type="molecule type" value="Genomic_DNA"/>
</dbReference>
<sequence length="106" mass="11602">MIIVDEPASALDPDAEQRAFAQILGLAGPDRIFVLVTHRMAAVRRVDRVFVLDDGRLIEEGSHAELFAAEPAGRCAQMYRLQADQYEHGRPAQLPGPTRPPASEPA</sequence>
<comment type="caution">
    <text evidence="2">The sequence shown here is derived from an EMBL/GenBank/DDBJ whole genome shotgun (WGS) entry which is preliminary data.</text>
</comment>
<evidence type="ECO:0000313" key="3">
    <source>
        <dbReference type="Proteomes" id="UP001571476"/>
    </source>
</evidence>
<feature type="compositionally biased region" description="Pro residues" evidence="1">
    <location>
        <begin position="97"/>
        <end position="106"/>
    </location>
</feature>
<evidence type="ECO:0000313" key="2">
    <source>
        <dbReference type="EMBL" id="MFA3834705.1"/>
    </source>
</evidence>
<dbReference type="Proteomes" id="UP001571476">
    <property type="component" value="Unassembled WGS sequence"/>
</dbReference>
<reference evidence="2 3" key="1">
    <citation type="submission" date="2024-08" db="EMBL/GenBank/DDBJ databases">
        <title>Genome sequence of Streptomyces aureus CACIA-1.46HGO.</title>
        <authorList>
            <person name="Evangelista-Martinez Z."/>
        </authorList>
    </citation>
    <scope>NUCLEOTIDE SEQUENCE [LARGE SCALE GENOMIC DNA]</scope>
    <source>
        <strain evidence="2 3">CACIA-1.46HGO</strain>
    </source>
</reference>
<evidence type="ECO:0000256" key="1">
    <source>
        <dbReference type="SAM" id="MobiDB-lite"/>
    </source>
</evidence>
<feature type="region of interest" description="Disordered" evidence="1">
    <location>
        <begin position="86"/>
        <end position="106"/>
    </location>
</feature>
<proteinExistence type="predicted"/>
<dbReference type="InterPro" id="IPR027417">
    <property type="entry name" value="P-loop_NTPase"/>
</dbReference>
<evidence type="ECO:0008006" key="4">
    <source>
        <dbReference type="Google" id="ProtNLM"/>
    </source>
</evidence>
<keyword evidence="3" id="KW-1185">Reference proteome</keyword>
<dbReference type="PANTHER" id="PTHR43394:SF1">
    <property type="entry name" value="ATP-BINDING CASSETTE SUB-FAMILY B MEMBER 10, MITOCHONDRIAL"/>
    <property type="match status" value="1"/>
</dbReference>